<reference evidence="1 2" key="1">
    <citation type="submission" date="2010-08" db="EMBL/GenBank/DDBJ databases">
        <title>Complete sequence of Clostridium cellulovorans 743B.</title>
        <authorList>
            <consortium name="US DOE Joint Genome Institute"/>
            <person name="Lucas S."/>
            <person name="Copeland A."/>
            <person name="Lapidus A."/>
            <person name="Cheng J.-F."/>
            <person name="Bruce D."/>
            <person name="Goodwin L."/>
            <person name="Pitluck S."/>
            <person name="Chertkov O."/>
            <person name="Detter J.C."/>
            <person name="Han C."/>
            <person name="Tapia R."/>
            <person name="Land M."/>
            <person name="Hauser L."/>
            <person name="Chang Y.-J."/>
            <person name="Jeffries C."/>
            <person name="Kyrpides N."/>
            <person name="Ivanova N."/>
            <person name="Mikhailova N."/>
            <person name="Hemme C.L."/>
            <person name="Woyke T."/>
        </authorList>
    </citation>
    <scope>NUCLEOTIDE SEQUENCE [LARGE SCALE GENOMIC DNA]</scope>
    <source>
        <strain evidence="2">ATCC 35296 / DSM 3052 / OCM 3 / 743B</strain>
    </source>
</reference>
<dbReference type="STRING" id="573061.Clocel_4158"/>
<name>D9SMG3_CLOC7</name>
<dbReference type="HOGENOM" id="CLU_3041984_0_0_9"/>
<accession>D9SMG3</accession>
<evidence type="ECO:0000313" key="1">
    <source>
        <dbReference type="EMBL" id="ADL53819.1"/>
    </source>
</evidence>
<protein>
    <submittedName>
        <fullName evidence="1">Uncharacterized protein</fullName>
    </submittedName>
</protein>
<dbReference type="Proteomes" id="UP000002730">
    <property type="component" value="Chromosome"/>
</dbReference>
<dbReference type="AlphaFoldDB" id="D9SMG3"/>
<proteinExistence type="predicted"/>
<dbReference type="EMBL" id="CP002160">
    <property type="protein sequence ID" value="ADL53819.1"/>
    <property type="molecule type" value="Genomic_DNA"/>
</dbReference>
<organism evidence="1 2">
    <name type="scientific">Clostridium cellulovorans (strain ATCC 35296 / DSM 3052 / OCM 3 / 743B)</name>
    <dbReference type="NCBI Taxonomy" id="573061"/>
    <lineage>
        <taxon>Bacteria</taxon>
        <taxon>Bacillati</taxon>
        <taxon>Bacillota</taxon>
        <taxon>Clostridia</taxon>
        <taxon>Eubacteriales</taxon>
        <taxon>Clostridiaceae</taxon>
        <taxon>Clostridium</taxon>
    </lineage>
</organism>
<gene>
    <name evidence="1" type="ordered locus">Clocel_4158</name>
</gene>
<sequence>MLEGEILILLKNKNMANAQTKTKSVCLYIDKYENINYNKGVGSIEKYINLKNNY</sequence>
<dbReference type="KEGG" id="ccb:Clocel_4158"/>
<keyword evidence="2" id="KW-1185">Reference proteome</keyword>
<evidence type="ECO:0000313" key="2">
    <source>
        <dbReference type="Proteomes" id="UP000002730"/>
    </source>
</evidence>